<evidence type="ECO:0000313" key="3">
    <source>
        <dbReference type="Proteomes" id="UP000324800"/>
    </source>
</evidence>
<protein>
    <recommendedName>
        <fullName evidence="1">G-patch domain-containing protein</fullName>
    </recommendedName>
</protein>
<evidence type="ECO:0000259" key="1">
    <source>
        <dbReference type="PROSITE" id="PS50174"/>
    </source>
</evidence>
<dbReference type="Pfam" id="PF01585">
    <property type="entry name" value="G-patch"/>
    <property type="match status" value="1"/>
</dbReference>
<feature type="domain" description="G-patch" evidence="1">
    <location>
        <begin position="3"/>
        <end position="29"/>
    </location>
</feature>
<dbReference type="PROSITE" id="PS50174">
    <property type="entry name" value="G_PATCH"/>
    <property type="match status" value="1"/>
</dbReference>
<organism evidence="2 3">
    <name type="scientific">Streblomastix strix</name>
    <dbReference type="NCBI Taxonomy" id="222440"/>
    <lineage>
        <taxon>Eukaryota</taxon>
        <taxon>Metamonada</taxon>
        <taxon>Preaxostyla</taxon>
        <taxon>Oxymonadida</taxon>
        <taxon>Streblomastigidae</taxon>
        <taxon>Streblomastix</taxon>
    </lineage>
</organism>
<evidence type="ECO:0000313" key="2">
    <source>
        <dbReference type="EMBL" id="KAA6353114.1"/>
    </source>
</evidence>
<name>A0A5J4T424_9EUKA</name>
<dbReference type="SMART" id="SM00443">
    <property type="entry name" value="G_patch"/>
    <property type="match status" value="1"/>
</dbReference>
<gene>
    <name evidence="2" type="ORF">EZS28_051358</name>
</gene>
<reference evidence="2 3" key="1">
    <citation type="submission" date="2019-03" db="EMBL/GenBank/DDBJ databases">
        <title>Single cell metagenomics reveals metabolic interactions within the superorganism composed of flagellate Streblomastix strix and complex community of Bacteroidetes bacteria on its surface.</title>
        <authorList>
            <person name="Treitli S.C."/>
            <person name="Kolisko M."/>
            <person name="Husnik F."/>
            <person name="Keeling P."/>
            <person name="Hampl V."/>
        </authorList>
    </citation>
    <scope>NUCLEOTIDE SEQUENCE [LARGE SCALE GENOMIC DNA]</scope>
    <source>
        <strain evidence="2">ST1C</strain>
    </source>
</reference>
<sequence length="61" mass="6622">MARNSFGKSMLLKMGWNEGKGLGKDESGMSACIVAVHHTRLVSGGTGRDWFEKMFDDAASN</sequence>
<dbReference type="InterPro" id="IPR000467">
    <property type="entry name" value="G_patch_dom"/>
</dbReference>
<dbReference type="EMBL" id="SNRW01038720">
    <property type="protein sequence ID" value="KAA6353114.1"/>
    <property type="molecule type" value="Genomic_DNA"/>
</dbReference>
<accession>A0A5J4T424</accession>
<proteinExistence type="predicted"/>
<comment type="caution">
    <text evidence="2">The sequence shown here is derived from an EMBL/GenBank/DDBJ whole genome shotgun (WGS) entry which is preliminary data.</text>
</comment>
<dbReference type="Proteomes" id="UP000324800">
    <property type="component" value="Unassembled WGS sequence"/>
</dbReference>
<feature type="non-terminal residue" evidence="2">
    <location>
        <position position="61"/>
    </location>
</feature>
<dbReference type="AlphaFoldDB" id="A0A5J4T424"/>
<dbReference type="OrthoDB" id="29523at2759"/>
<dbReference type="GO" id="GO:0003676">
    <property type="term" value="F:nucleic acid binding"/>
    <property type="evidence" value="ECO:0007669"/>
    <property type="project" value="InterPro"/>
</dbReference>